<gene>
    <name evidence="1" type="ORF">F7725_017452</name>
</gene>
<comment type="caution">
    <text evidence="1">The sequence shown here is derived from an EMBL/GenBank/DDBJ whole genome shotgun (WGS) entry which is preliminary data.</text>
</comment>
<reference evidence="1 2" key="1">
    <citation type="submission" date="2020-03" db="EMBL/GenBank/DDBJ databases">
        <title>Dissostichus mawsoni Genome sequencing and assembly.</title>
        <authorList>
            <person name="Park H."/>
        </authorList>
    </citation>
    <scope>NUCLEOTIDE SEQUENCE [LARGE SCALE GENOMIC DNA]</scope>
    <source>
        <strain evidence="1">DM0001</strain>
        <tissue evidence="1">Muscle</tissue>
    </source>
</reference>
<name>A0A7J5Z6I2_DISMA</name>
<proteinExistence type="predicted"/>
<protein>
    <recommendedName>
        <fullName evidence="3">Reverse transcriptase zinc-binding domain-containing protein</fullName>
    </recommendedName>
</protein>
<dbReference type="EMBL" id="JAAKFY010000006">
    <property type="protein sequence ID" value="KAF3856729.1"/>
    <property type="molecule type" value="Genomic_DNA"/>
</dbReference>
<dbReference type="Proteomes" id="UP000518266">
    <property type="component" value="Unassembled WGS sequence"/>
</dbReference>
<accession>A0A7J5Z6I2</accession>
<evidence type="ECO:0008006" key="3">
    <source>
        <dbReference type="Google" id="ProtNLM"/>
    </source>
</evidence>
<feature type="non-terminal residue" evidence="1">
    <location>
        <position position="1"/>
    </location>
</feature>
<sequence>MSYVGGRRKQRERRLVELDEGFQINWDKSELMPVYLKQNSSTLKSVPFKIAEDRFTYLGVTVTRKPERGAVSTLYQTLLSQEVVSTEKYRTEWETELGMPITEEFWETCLRNIHRCSVNVRLNLIQFKVVHRLHYSKVKVNKMYSSVSALCNKCKNQPGTLTHQFWTCPNLHSFWTSIFDFYSKAFDKQLKPDPLVAILGSTGDTNLNYGSDKWPVFLGAVLAKKLILRFWKSDAVPTFEMWLREV</sequence>
<dbReference type="OrthoDB" id="8959729at2759"/>
<evidence type="ECO:0000313" key="1">
    <source>
        <dbReference type="EMBL" id="KAF3856729.1"/>
    </source>
</evidence>
<organism evidence="1 2">
    <name type="scientific">Dissostichus mawsoni</name>
    <name type="common">Antarctic cod</name>
    <dbReference type="NCBI Taxonomy" id="36200"/>
    <lineage>
        <taxon>Eukaryota</taxon>
        <taxon>Metazoa</taxon>
        <taxon>Chordata</taxon>
        <taxon>Craniata</taxon>
        <taxon>Vertebrata</taxon>
        <taxon>Euteleostomi</taxon>
        <taxon>Actinopterygii</taxon>
        <taxon>Neopterygii</taxon>
        <taxon>Teleostei</taxon>
        <taxon>Neoteleostei</taxon>
        <taxon>Acanthomorphata</taxon>
        <taxon>Eupercaria</taxon>
        <taxon>Perciformes</taxon>
        <taxon>Notothenioidei</taxon>
        <taxon>Nototheniidae</taxon>
        <taxon>Dissostichus</taxon>
    </lineage>
</organism>
<evidence type="ECO:0000313" key="2">
    <source>
        <dbReference type="Proteomes" id="UP000518266"/>
    </source>
</evidence>
<dbReference type="AlphaFoldDB" id="A0A7J5Z6I2"/>
<keyword evidence="2" id="KW-1185">Reference proteome</keyword>